<feature type="compositionally biased region" description="Polar residues" evidence="2">
    <location>
        <begin position="246"/>
        <end position="267"/>
    </location>
</feature>
<name>A0A8H7QBC9_9FUNG</name>
<sequence length="333" mass="37613">MNNDAYNSIMNAINGLRSDISAMKNQVEQQKDQIKNLLNYQLLPPSINNSELPEYDHFPLNGYLDRAVRSRLTEYPDRLGNRNILYYPGKLSENTYNAGILDNKTSTNTAFERGKVAVIRKKTITIHRRLDALMEVLYIQKFGEDATTGFMDNKLLEKLKAPYQKLAADICHLVKANYPPGLNRWSEVEKVDRVYFSLVFEDVASKKLDLGKIYQCKERWGANAFLSLGFKAVKQRDERLKRKRQGPQNNSASTANGHDGGNSSAGSNEFEDDDEPSIGENDLSYGDNPFTLSTPISTFPLSTFSLSLPSPSPPPRSPTPPHRARKTRKIIHK</sequence>
<evidence type="ECO:0000256" key="1">
    <source>
        <dbReference type="SAM" id="Coils"/>
    </source>
</evidence>
<dbReference type="AlphaFoldDB" id="A0A8H7QBC9"/>
<evidence type="ECO:0000313" key="4">
    <source>
        <dbReference type="Proteomes" id="UP000650833"/>
    </source>
</evidence>
<dbReference type="EMBL" id="JAEPRC010001186">
    <property type="protein sequence ID" value="KAG2189794.1"/>
    <property type="molecule type" value="Genomic_DNA"/>
</dbReference>
<reference evidence="3" key="1">
    <citation type="submission" date="2020-12" db="EMBL/GenBank/DDBJ databases">
        <title>Metabolic potential, ecology and presence of endohyphal bacteria is reflected in genomic diversity of Mucoromycotina.</title>
        <authorList>
            <person name="Muszewska A."/>
            <person name="Okrasinska A."/>
            <person name="Steczkiewicz K."/>
            <person name="Drgas O."/>
            <person name="Orlowska M."/>
            <person name="Perlinska-Lenart U."/>
            <person name="Aleksandrzak-Piekarczyk T."/>
            <person name="Szatraj K."/>
            <person name="Zielenkiewicz U."/>
            <person name="Pilsyk S."/>
            <person name="Malc E."/>
            <person name="Mieczkowski P."/>
            <person name="Kruszewska J.S."/>
            <person name="Biernat P."/>
            <person name="Pawlowska J."/>
        </authorList>
    </citation>
    <scope>NUCLEOTIDE SEQUENCE</scope>
    <source>
        <strain evidence="3">CBS 226.32</strain>
    </source>
</reference>
<gene>
    <name evidence="3" type="ORF">INT46_002299</name>
</gene>
<protein>
    <submittedName>
        <fullName evidence="3">Uncharacterized protein</fullName>
    </submittedName>
</protein>
<evidence type="ECO:0000313" key="3">
    <source>
        <dbReference type="EMBL" id="KAG2189794.1"/>
    </source>
</evidence>
<dbReference type="Proteomes" id="UP000650833">
    <property type="component" value="Unassembled WGS sequence"/>
</dbReference>
<feature type="region of interest" description="Disordered" evidence="2">
    <location>
        <begin position="237"/>
        <end position="333"/>
    </location>
</feature>
<comment type="caution">
    <text evidence="3">The sequence shown here is derived from an EMBL/GenBank/DDBJ whole genome shotgun (WGS) entry which is preliminary data.</text>
</comment>
<accession>A0A8H7QBC9</accession>
<feature type="coiled-coil region" evidence="1">
    <location>
        <begin position="13"/>
        <end position="40"/>
    </location>
</feature>
<keyword evidence="4" id="KW-1185">Reference proteome</keyword>
<keyword evidence="1" id="KW-0175">Coiled coil</keyword>
<proteinExistence type="predicted"/>
<evidence type="ECO:0000256" key="2">
    <source>
        <dbReference type="SAM" id="MobiDB-lite"/>
    </source>
</evidence>
<feature type="compositionally biased region" description="Low complexity" evidence="2">
    <location>
        <begin position="297"/>
        <end position="309"/>
    </location>
</feature>
<feature type="compositionally biased region" description="Pro residues" evidence="2">
    <location>
        <begin position="310"/>
        <end position="321"/>
    </location>
</feature>
<feature type="compositionally biased region" description="Basic residues" evidence="2">
    <location>
        <begin position="322"/>
        <end position="333"/>
    </location>
</feature>
<organism evidence="3 4">
    <name type="scientific">Mucor plumbeus</name>
    <dbReference type="NCBI Taxonomy" id="97098"/>
    <lineage>
        <taxon>Eukaryota</taxon>
        <taxon>Fungi</taxon>
        <taxon>Fungi incertae sedis</taxon>
        <taxon>Mucoromycota</taxon>
        <taxon>Mucoromycotina</taxon>
        <taxon>Mucoromycetes</taxon>
        <taxon>Mucorales</taxon>
        <taxon>Mucorineae</taxon>
        <taxon>Mucoraceae</taxon>
        <taxon>Mucor</taxon>
    </lineage>
</organism>